<dbReference type="GO" id="GO:0046872">
    <property type="term" value="F:metal ion binding"/>
    <property type="evidence" value="ECO:0007669"/>
    <property type="project" value="UniProtKB-UniRule"/>
</dbReference>
<comment type="similarity">
    <text evidence="1">Belongs to the PP2C family.</text>
</comment>
<protein>
    <recommendedName>
        <fullName evidence="1">Protein phosphatase</fullName>
        <ecNumber evidence="1">3.1.3.16</ecNumber>
    </recommendedName>
</protein>
<dbReference type="PANTHER" id="PTHR12320">
    <property type="entry name" value="PROTEIN PHOSPHATASE 2C"/>
    <property type="match status" value="1"/>
</dbReference>
<accession>A0AAP0QA23</accession>
<comment type="caution">
    <text evidence="3">The sequence shown here is derived from an EMBL/GenBank/DDBJ whole genome shotgun (WGS) entry which is preliminary data.</text>
</comment>
<dbReference type="InterPro" id="IPR001932">
    <property type="entry name" value="PPM-type_phosphatase-like_dom"/>
</dbReference>
<dbReference type="InterPro" id="IPR036457">
    <property type="entry name" value="PPM-type-like_dom_sf"/>
</dbReference>
<comment type="cofactor">
    <cofactor evidence="1">
        <name>Mn(2+)</name>
        <dbReference type="ChEBI" id="CHEBI:29035"/>
    </cofactor>
</comment>
<name>A0AAP0QA23_9ROSI</name>
<feature type="domain" description="PPM-type phosphatase" evidence="2">
    <location>
        <begin position="75"/>
        <end position="324"/>
    </location>
</feature>
<proteinExistence type="inferred from homology"/>
<reference evidence="3 4" key="1">
    <citation type="submission" date="2024-05" db="EMBL/GenBank/DDBJ databases">
        <title>Haplotype-resolved chromosome-level genome assembly of Huyou (Citrus changshanensis).</title>
        <authorList>
            <person name="Miao C."/>
            <person name="Chen W."/>
            <person name="Wu Y."/>
            <person name="Wang L."/>
            <person name="Zhao S."/>
            <person name="Grierson D."/>
            <person name="Xu C."/>
            <person name="Chen K."/>
        </authorList>
    </citation>
    <scope>NUCLEOTIDE SEQUENCE [LARGE SCALE GENOMIC DNA]</scope>
    <source>
        <strain evidence="3">01-14</strain>
        <tissue evidence="3">Leaf</tissue>
    </source>
</reference>
<dbReference type="SMART" id="SM00332">
    <property type="entry name" value="PP2Cc"/>
    <property type="match status" value="1"/>
</dbReference>
<evidence type="ECO:0000313" key="3">
    <source>
        <dbReference type="EMBL" id="KAK9176298.1"/>
    </source>
</evidence>
<sequence>MVVPVFRASVASFHPLFDSLCTRLSTNSSLPKNSRLLPFASSELNPVQSRPELSFCVGTHLIPHPNKETNFHKPICNVLILLSFGFFEVERGGEDAFFVSCYNGGVIAVADGVSGWAEQNVDPSLFSRELMANASYFVEDVEVNYDPQILIQKAHAATSSVGSATVIVAMLERNGILKVASVGDCGLRIIRKGQIIFSSSPQEHYFDCPYQLSSEAVGQTYLDAMVTTVELIEGDTIVMGSDGLFDNVFDHEVVSMTTRFIDVSEAAKALANLACSHSTDSNFDSPYTMEARAKGFDVPMWKKILGMKLKGGKLDDITVIVSQVVNSHDVSIS</sequence>
<dbReference type="Proteomes" id="UP001428341">
    <property type="component" value="Unassembled WGS sequence"/>
</dbReference>
<dbReference type="EMBL" id="JBCGBO010000025">
    <property type="protein sequence ID" value="KAK9176298.1"/>
    <property type="molecule type" value="Genomic_DNA"/>
</dbReference>
<keyword evidence="1" id="KW-0464">Manganese</keyword>
<comment type="cofactor">
    <cofactor evidence="1">
        <name>Mg(2+)</name>
        <dbReference type="ChEBI" id="CHEBI:18420"/>
    </cofactor>
</comment>
<evidence type="ECO:0000259" key="2">
    <source>
        <dbReference type="PROSITE" id="PS51746"/>
    </source>
</evidence>
<dbReference type="InterPro" id="IPR039123">
    <property type="entry name" value="PPTC7"/>
</dbReference>
<dbReference type="SUPFAM" id="SSF81606">
    <property type="entry name" value="PP2C-like"/>
    <property type="match status" value="1"/>
</dbReference>
<evidence type="ECO:0000256" key="1">
    <source>
        <dbReference type="RuleBase" id="RU366020"/>
    </source>
</evidence>
<dbReference type="AlphaFoldDB" id="A0AAP0QA23"/>
<organism evidence="3 4">
    <name type="scientific">Citrus x changshan-huyou</name>
    <dbReference type="NCBI Taxonomy" id="2935761"/>
    <lineage>
        <taxon>Eukaryota</taxon>
        <taxon>Viridiplantae</taxon>
        <taxon>Streptophyta</taxon>
        <taxon>Embryophyta</taxon>
        <taxon>Tracheophyta</taxon>
        <taxon>Spermatophyta</taxon>
        <taxon>Magnoliopsida</taxon>
        <taxon>eudicotyledons</taxon>
        <taxon>Gunneridae</taxon>
        <taxon>Pentapetalae</taxon>
        <taxon>rosids</taxon>
        <taxon>malvids</taxon>
        <taxon>Sapindales</taxon>
        <taxon>Rutaceae</taxon>
        <taxon>Aurantioideae</taxon>
        <taxon>Citrus</taxon>
    </lineage>
</organism>
<dbReference type="SMART" id="SM00331">
    <property type="entry name" value="PP2C_SIG"/>
    <property type="match status" value="1"/>
</dbReference>
<dbReference type="Gene3D" id="3.60.40.10">
    <property type="entry name" value="PPM-type phosphatase domain"/>
    <property type="match status" value="1"/>
</dbReference>
<keyword evidence="4" id="KW-1185">Reference proteome</keyword>
<dbReference type="GO" id="GO:0004722">
    <property type="term" value="F:protein serine/threonine phosphatase activity"/>
    <property type="evidence" value="ECO:0007669"/>
    <property type="project" value="UniProtKB-EC"/>
</dbReference>
<keyword evidence="1" id="KW-0460">Magnesium</keyword>
<keyword evidence="1" id="KW-0904">Protein phosphatase</keyword>
<evidence type="ECO:0000313" key="4">
    <source>
        <dbReference type="Proteomes" id="UP001428341"/>
    </source>
</evidence>
<dbReference type="PANTHER" id="PTHR12320:SF60">
    <property type="entry name" value="PROTEIN PHOSPHATASE 2C 26-RELATED"/>
    <property type="match status" value="1"/>
</dbReference>
<comment type="catalytic activity">
    <reaction evidence="1">
        <text>O-phospho-L-threonyl-[protein] + H2O = L-threonyl-[protein] + phosphate</text>
        <dbReference type="Rhea" id="RHEA:47004"/>
        <dbReference type="Rhea" id="RHEA-COMP:11060"/>
        <dbReference type="Rhea" id="RHEA-COMP:11605"/>
        <dbReference type="ChEBI" id="CHEBI:15377"/>
        <dbReference type="ChEBI" id="CHEBI:30013"/>
        <dbReference type="ChEBI" id="CHEBI:43474"/>
        <dbReference type="ChEBI" id="CHEBI:61977"/>
        <dbReference type="EC" id="3.1.3.16"/>
    </reaction>
</comment>
<comment type="catalytic activity">
    <reaction evidence="1">
        <text>O-phospho-L-seryl-[protein] + H2O = L-seryl-[protein] + phosphate</text>
        <dbReference type="Rhea" id="RHEA:20629"/>
        <dbReference type="Rhea" id="RHEA-COMP:9863"/>
        <dbReference type="Rhea" id="RHEA-COMP:11604"/>
        <dbReference type="ChEBI" id="CHEBI:15377"/>
        <dbReference type="ChEBI" id="CHEBI:29999"/>
        <dbReference type="ChEBI" id="CHEBI:43474"/>
        <dbReference type="ChEBI" id="CHEBI:83421"/>
        <dbReference type="EC" id="3.1.3.16"/>
    </reaction>
</comment>
<dbReference type="GO" id="GO:0009507">
    <property type="term" value="C:chloroplast"/>
    <property type="evidence" value="ECO:0007669"/>
    <property type="project" value="TreeGrafter"/>
</dbReference>
<keyword evidence="1" id="KW-0378">Hydrolase</keyword>
<keyword evidence="1" id="KW-0479">Metal-binding</keyword>
<gene>
    <name evidence="3" type="ORF">WN944_028313</name>
</gene>
<dbReference type="PROSITE" id="PS51746">
    <property type="entry name" value="PPM_2"/>
    <property type="match status" value="1"/>
</dbReference>
<dbReference type="EC" id="3.1.3.16" evidence="1"/>